<dbReference type="EMBL" id="CM001887">
    <property type="protein sequence ID" value="EOY33827.1"/>
    <property type="molecule type" value="Genomic_DNA"/>
</dbReference>
<keyword evidence="2" id="KW-1185">Reference proteome</keyword>
<sequence>MTVAHHLLSKFQSRAFCTLAHNGIVVLHIQWCLSLNKGLTQVFQSKTCCTNQNNSTNQYHWIFKKMLV</sequence>
<gene>
    <name evidence="1" type="ORF">TCM_041689</name>
</gene>
<dbReference type="AlphaFoldDB" id="A0A061GXB4"/>
<reference evidence="1 2" key="1">
    <citation type="journal article" date="2013" name="Genome Biol.">
        <title>The genome sequence of the most widely cultivated cacao type and its use to identify candidate genes regulating pod color.</title>
        <authorList>
            <person name="Motamayor J.C."/>
            <person name="Mockaitis K."/>
            <person name="Schmutz J."/>
            <person name="Haiminen N."/>
            <person name="Iii D.L."/>
            <person name="Cornejo O."/>
            <person name="Findley S.D."/>
            <person name="Zheng P."/>
            <person name="Utro F."/>
            <person name="Royaert S."/>
            <person name="Saski C."/>
            <person name="Jenkins J."/>
            <person name="Podicheti R."/>
            <person name="Zhao M."/>
            <person name="Scheffler B.E."/>
            <person name="Stack J.C."/>
            <person name="Feltus F.A."/>
            <person name="Mustiga G.M."/>
            <person name="Amores F."/>
            <person name="Phillips W."/>
            <person name="Marelli J.P."/>
            <person name="May G.D."/>
            <person name="Shapiro H."/>
            <person name="Ma J."/>
            <person name="Bustamante C.D."/>
            <person name="Schnell R.J."/>
            <person name="Main D."/>
            <person name="Gilbert D."/>
            <person name="Parida L."/>
            <person name="Kuhn D.N."/>
        </authorList>
    </citation>
    <scope>NUCLEOTIDE SEQUENCE [LARGE SCALE GENOMIC DNA]</scope>
    <source>
        <strain evidence="2">cv. Matina 1-6</strain>
    </source>
</reference>
<protein>
    <submittedName>
        <fullName evidence="1">Uncharacterized protein</fullName>
    </submittedName>
</protein>
<dbReference type="InParanoid" id="A0A061GXB4"/>
<proteinExistence type="predicted"/>
<dbReference type="Gramene" id="EOY33827">
    <property type="protein sequence ID" value="EOY33827"/>
    <property type="gene ID" value="TCM_041689"/>
</dbReference>
<dbReference type="HOGENOM" id="CLU_2799171_0_0_1"/>
<organism evidence="1 2">
    <name type="scientific">Theobroma cacao</name>
    <name type="common">Cacao</name>
    <name type="synonym">Cocoa</name>
    <dbReference type="NCBI Taxonomy" id="3641"/>
    <lineage>
        <taxon>Eukaryota</taxon>
        <taxon>Viridiplantae</taxon>
        <taxon>Streptophyta</taxon>
        <taxon>Embryophyta</taxon>
        <taxon>Tracheophyta</taxon>
        <taxon>Spermatophyta</taxon>
        <taxon>Magnoliopsida</taxon>
        <taxon>eudicotyledons</taxon>
        <taxon>Gunneridae</taxon>
        <taxon>Pentapetalae</taxon>
        <taxon>rosids</taxon>
        <taxon>malvids</taxon>
        <taxon>Malvales</taxon>
        <taxon>Malvaceae</taxon>
        <taxon>Byttnerioideae</taxon>
        <taxon>Theobroma</taxon>
    </lineage>
</organism>
<evidence type="ECO:0000313" key="1">
    <source>
        <dbReference type="EMBL" id="EOY33827.1"/>
    </source>
</evidence>
<evidence type="ECO:0000313" key="2">
    <source>
        <dbReference type="Proteomes" id="UP000026915"/>
    </source>
</evidence>
<dbReference type="Proteomes" id="UP000026915">
    <property type="component" value="Chromosome 9"/>
</dbReference>
<name>A0A061GXB4_THECC</name>
<accession>A0A061GXB4</accession>